<proteinExistence type="predicted"/>
<accession>A0ABR6XMF4</accession>
<evidence type="ECO:0000313" key="2">
    <source>
        <dbReference type="EMBL" id="MBC3830615.1"/>
    </source>
</evidence>
<organism evidence="2 3">
    <name type="scientific">Undibacterium amnicola</name>
    <dbReference type="NCBI Taxonomy" id="1834038"/>
    <lineage>
        <taxon>Bacteria</taxon>
        <taxon>Pseudomonadati</taxon>
        <taxon>Pseudomonadota</taxon>
        <taxon>Betaproteobacteria</taxon>
        <taxon>Burkholderiales</taxon>
        <taxon>Oxalobacteraceae</taxon>
        <taxon>Undibacterium</taxon>
    </lineage>
</organism>
<reference evidence="2 3" key="1">
    <citation type="submission" date="2020-08" db="EMBL/GenBank/DDBJ databases">
        <title>Novel species isolated from subtropical streams in China.</title>
        <authorList>
            <person name="Lu H."/>
        </authorList>
    </citation>
    <scope>NUCLEOTIDE SEQUENCE [LARGE SCALE GENOMIC DNA]</scope>
    <source>
        <strain evidence="2 3">KCTC 52442</strain>
    </source>
</reference>
<dbReference type="EMBL" id="JACOFU010000001">
    <property type="protein sequence ID" value="MBC3830615.1"/>
    <property type="molecule type" value="Genomic_DNA"/>
</dbReference>
<dbReference type="Proteomes" id="UP000643610">
    <property type="component" value="Unassembled WGS sequence"/>
</dbReference>
<sequence length="172" mass="18835">MAINYKPYRFLLMLSLFLTACGAPKTDPLKTDTAAEKTKGAEQTPNKLDSQVGVKSNAKTLAAYQVELANHLSRVNVAKVYAGNPQALLRSVIVLRFSLNSQGSLMSKAIVRSNKDRETEATALSSLVKAQPFPMPSALLLKQGKLDLVETWLFNSDGRFQLRTIALPQANQ</sequence>
<comment type="caution">
    <text evidence="2">The sequence shown here is derived from an EMBL/GenBank/DDBJ whole genome shotgun (WGS) entry which is preliminary data.</text>
</comment>
<protein>
    <recommendedName>
        <fullName evidence="4">Protein TonB</fullName>
    </recommendedName>
</protein>
<evidence type="ECO:0000256" key="1">
    <source>
        <dbReference type="SAM" id="SignalP"/>
    </source>
</evidence>
<dbReference type="Gene3D" id="3.30.1150.10">
    <property type="match status" value="1"/>
</dbReference>
<keyword evidence="3" id="KW-1185">Reference proteome</keyword>
<keyword evidence="1" id="KW-0732">Signal</keyword>
<gene>
    <name evidence="2" type="ORF">H8K33_03745</name>
</gene>
<dbReference type="RefSeq" id="WP_186889608.1">
    <property type="nucleotide sequence ID" value="NZ_JACOFU010000001.1"/>
</dbReference>
<feature type="chain" id="PRO_5045046184" description="Protein TonB" evidence="1">
    <location>
        <begin position="23"/>
        <end position="172"/>
    </location>
</feature>
<evidence type="ECO:0008006" key="4">
    <source>
        <dbReference type="Google" id="ProtNLM"/>
    </source>
</evidence>
<dbReference type="PROSITE" id="PS51257">
    <property type="entry name" value="PROKAR_LIPOPROTEIN"/>
    <property type="match status" value="1"/>
</dbReference>
<dbReference type="SUPFAM" id="SSF74653">
    <property type="entry name" value="TolA/TonB C-terminal domain"/>
    <property type="match status" value="1"/>
</dbReference>
<evidence type="ECO:0000313" key="3">
    <source>
        <dbReference type="Proteomes" id="UP000643610"/>
    </source>
</evidence>
<name>A0ABR6XMF4_9BURK</name>
<feature type="signal peptide" evidence="1">
    <location>
        <begin position="1"/>
        <end position="22"/>
    </location>
</feature>